<dbReference type="Proteomes" id="UP001177003">
    <property type="component" value="Chromosome 6"/>
</dbReference>
<name>A0AA35ZCR1_LACSI</name>
<evidence type="ECO:0000256" key="1">
    <source>
        <dbReference type="SAM" id="MobiDB-lite"/>
    </source>
</evidence>
<feature type="compositionally biased region" description="Low complexity" evidence="1">
    <location>
        <begin position="99"/>
        <end position="108"/>
    </location>
</feature>
<gene>
    <name evidence="2" type="ORF">LSALG_LOCUS28583</name>
</gene>
<dbReference type="PANTHER" id="PTHR35099">
    <property type="entry name" value="OS02G0182700 PROTEIN"/>
    <property type="match status" value="1"/>
</dbReference>
<feature type="region of interest" description="Disordered" evidence="1">
    <location>
        <begin position="46"/>
        <end position="131"/>
    </location>
</feature>
<reference evidence="2" key="1">
    <citation type="submission" date="2023-04" db="EMBL/GenBank/DDBJ databases">
        <authorList>
            <person name="Vijverberg K."/>
            <person name="Xiong W."/>
            <person name="Schranz E."/>
        </authorList>
    </citation>
    <scope>NUCLEOTIDE SEQUENCE</scope>
</reference>
<sequence length="207" mass="22956">MTKDQWLEAALTNDAMVAELLLRMNHSSSSDSSKATIKSTTLLPSFSWGHRKNRSKSTAPTTTVSNGFGKEHRGSPTTHLSWSGGGGSTSDGYDESSRPSDLSSGSRSVKANEVASTSKSHRRKSFHELKDEEQELASMRSNLNHEIAKSENLKRIKIDFDKNPMGRTVGIRSIRVVEEEETKRGFELPDLNMTPNEEESAMMMMMS</sequence>
<evidence type="ECO:0000313" key="3">
    <source>
        <dbReference type="Proteomes" id="UP001177003"/>
    </source>
</evidence>
<feature type="compositionally biased region" description="Polar residues" evidence="1">
    <location>
        <begin position="56"/>
        <end position="66"/>
    </location>
</feature>
<accession>A0AA35ZCR1</accession>
<dbReference type="PANTHER" id="PTHR35099:SF2">
    <property type="entry name" value="OS02G0182700 PROTEIN"/>
    <property type="match status" value="1"/>
</dbReference>
<proteinExistence type="predicted"/>
<dbReference type="AlphaFoldDB" id="A0AA35ZCR1"/>
<keyword evidence="3" id="KW-1185">Reference proteome</keyword>
<protein>
    <submittedName>
        <fullName evidence="2">Uncharacterized protein</fullName>
    </submittedName>
</protein>
<dbReference type="EMBL" id="OX465082">
    <property type="protein sequence ID" value="CAI9289342.1"/>
    <property type="molecule type" value="Genomic_DNA"/>
</dbReference>
<evidence type="ECO:0000313" key="2">
    <source>
        <dbReference type="EMBL" id="CAI9289342.1"/>
    </source>
</evidence>
<organism evidence="2 3">
    <name type="scientific">Lactuca saligna</name>
    <name type="common">Willowleaf lettuce</name>
    <dbReference type="NCBI Taxonomy" id="75948"/>
    <lineage>
        <taxon>Eukaryota</taxon>
        <taxon>Viridiplantae</taxon>
        <taxon>Streptophyta</taxon>
        <taxon>Embryophyta</taxon>
        <taxon>Tracheophyta</taxon>
        <taxon>Spermatophyta</taxon>
        <taxon>Magnoliopsida</taxon>
        <taxon>eudicotyledons</taxon>
        <taxon>Gunneridae</taxon>
        <taxon>Pentapetalae</taxon>
        <taxon>asterids</taxon>
        <taxon>campanulids</taxon>
        <taxon>Asterales</taxon>
        <taxon>Asteraceae</taxon>
        <taxon>Cichorioideae</taxon>
        <taxon>Cichorieae</taxon>
        <taxon>Lactucinae</taxon>
        <taxon>Lactuca</taxon>
    </lineage>
</organism>